<evidence type="ECO:0000313" key="3">
    <source>
        <dbReference type="Proteomes" id="UP000028990"/>
    </source>
</evidence>
<accession>A0A091CPI2</accession>
<evidence type="ECO:0000313" key="2">
    <source>
        <dbReference type="EMBL" id="KFO19105.1"/>
    </source>
</evidence>
<feature type="region of interest" description="Disordered" evidence="1">
    <location>
        <begin position="318"/>
        <end position="338"/>
    </location>
</feature>
<feature type="compositionally biased region" description="Basic and acidic residues" evidence="1">
    <location>
        <begin position="170"/>
        <end position="187"/>
    </location>
</feature>
<dbReference type="AlphaFoldDB" id="A0A091CPI2"/>
<feature type="compositionally biased region" description="Polar residues" evidence="1">
    <location>
        <begin position="326"/>
        <end position="338"/>
    </location>
</feature>
<dbReference type="STRING" id="885580.ENSFDAP00000016009"/>
<evidence type="ECO:0000256" key="1">
    <source>
        <dbReference type="SAM" id="MobiDB-lite"/>
    </source>
</evidence>
<dbReference type="EMBL" id="KN125168">
    <property type="protein sequence ID" value="KFO19105.1"/>
    <property type="molecule type" value="Genomic_DNA"/>
</dbReference>
<reference evidence="2 3" key="1">
    <citation type="submission" date="2013-11" db="EMBL/GenBank/DDBJ databases">
        <title>The Damaraland mole rat (Fukomys damarensis) genome and evolution of African mole rats.</title>
        <authorList>
            <person name="Gladyshev V.N."/>
            <person name="Fang X."/>
        </authorList>
    </citation>
    <scope>NUCLEOTIDE SEQUENCE [LARGE SCALE GENOMIC DNA]</scope>
    <source>
        <tissue evidence="2">Liver</tissue>
    </source>
</reference>
<keyword evidence="3" id="KW-1185">Reference proteome</keyword>
<protein>
    <submittedName>
        <fullName evidence="2">Wiskott-Aldrich syndrome protein family member 1</fullName>
    </submittedName>
</protein>
<sequence length="446" mass="50320">MSGMPFKGEEGEDHRAKQVKPIESQEEKIHVMHTSLHNIAIQVHDLCNCADDLVDQISKESADASWRFMVLQNHLIQLMDVITHQGTNKESQLQAIESKEDEEITLPTEQVSSSQSLPVTMYARRDACGQTSALNIPTFNYRHDTGLKDFSDSSYNFGICKKNIVAESKEQKQEKLKEQGHLYHPSEPESAPLRQSIQDDGSVDPSQAAWEEMCYSRVYQPVERFSFPMHSFGCEVSRFLTGAGGKTLASPLYSLRSGTEYLKDTQKYVHYGIGKGAKVEPQPPIHYKTEVFVSPTAPLSPPPLPPDWLARLRQPKRAEDPGAIHSPSQSPSSVLGTSATSQLLRLQTTPDAGLPLPATNVDLSPSVRKIIQHYEVLTHDLYPPEEDKGDLFNIMKCLLMIYTHQRKIKDSLQPCLLWKQSHVELKQKTQLQIELDMLQLYSHQHL</sequence>
<gene>
    <name evidence="2" type="ORF">H920_19484</name>
</gene>
<name>A0A091CPI2_FUKDA</name>
<dbReference type="eggNOG" id="KOG1830">
    <property type="taxonomic scope" value="Eukaryota"/>
</dbReference>
<dbReference type="Proteomes" id="UP000028990">
    <property type="component" value="Unassembled WGS sequence"/>
</dbReference>
<proteinExistence type="predicted"/>
<feature type="region of interest" description="Disordered" evidence="1">
    <location>
        <begin position="170"/>
        <end position="202"/>
    </location>
</feature>
<organism evidence="2 3">
    <name type="scientific">Fukomys damarensis</name>
    <name type="common">Damaraland mole rat</name>
    <name type="synonym">Cryptomys damarensis</name>
    <dbReference type="NCBI Taxonomy" id="885580"/>
    <lineage>
        <taxon>Eukaryota</taxon>
        <taxon>Metazoa</taxon>
        <taxon>Chordata</taxon>
        <taxon>Craniata</taxon>
        <taxon>Vertebrata</taxon>
        <taxon>Euteleostomi</taxon>
        <taxon>Mammalia</taxon>
        <taxon>Eutheria</taxon>
        <taxon>Euarchontoglires</taxon>
        <taxon>Glires</taxon>
        <taxon>Rodentia</taxon>
        <taxon>Hystricomorpha</taxon>
        <taxon>Bathyergidae</taxon>
        <taxon>Fukomys</taxon>
    </lineage>
</organism>